<gene>
    <name evidence="1" type="ORF">EJD97_003476</name>
</gene>
<reference evidence="1" key="1">
    <citation type="submission" date="2019-05" db="EMBL/GenBank/DDBJ databases">
        <title>The de novo reference genome and transcriptome assemblies of the wild tomato species Solanum chilense.</title>
        <authorList>
            <person name="Stam R."/>
            <person name="Nosenko T."/>
            <person name="Hoerger A.C."/>
            <person name="Stephan W."/>
            <person name="Seidel M.A."/>
            <person name="Kuhn J.M.M."/>
            <person name="Haberer G."/>
            <person name="Tellier A."/>
        </authorList>
    </citation>
    <scope>NUCLEOTIDE SEQUENCE</scope>
    <source>
        <tissue evidence="1">Mature leaves</tissue>
    </source>
</reference>
<dbReference type="AlphaFoldDB" id="A0A6N2BV66"/>
<name>A0A6N2BV66_SOLCI</name>
<comment type="caution">
    <text evidence="1">The sequence shown here is derived from an EMBL/GenBank/DDBJ whole genome shotgun (WGS) entry which is preliminary data.</text>
</comment>
<evidence type="ECO:0000313" key="1">
    <source>
        <dbReference type="EMBL" id="TMW98794.1"/>
    </source>
</evidence>
<dbReference type="PANTHER" id="PTHR33022">
    <property type="entry name" value="DUF1985 DOMAIN-CONTAINING PROTEIN"/>
    <property type="match status" value="1"/>
</dbReference>
<organism evidence="1">
    <name type="scientific">Solanum chilense</name>
    <name type="common">Tomato</name>
    <name type="synonym">Lycopersicon chilense</name>
    <dbReference type="NCBI Taxonomy" id="4083"/>
    <lineage>
        <taxon>Eukaryota</taxon>
        <taxon>Viridiplantae</taxon>
        <taxon>Streptophyta</taxon>
        <taxon>Embryophyta</taxon>
        <taxon>Tracheophyta</taxon>
        <taxon>Spermatophyta</taxon>
        <taxon>Magnoliopsida</taxon>
        <taxon>eudicotyledons</taxon>
        <taxon>Gunneridae</taxon>
        <taxon>Pentapetalae</taxon>
        <taxon>asterids</taxon>
        <taxon>lamiids</taxon>
        <taxon>Solanales</taxon>
        <taxon>Solanaceae</taxon>
        <taxon>Solanoideae</taxon>
        <taxon>Solaneae</taxon>
        <taxon>Solanum</taxon>
        <taxon>Solanum subgen. Lycopersicon</taxon>
    </lineage>
</organism>
<proteinExistence type="predicted"/>
<dbReference type="PANTHER" id="PTHR33022:SF13">
    <property type="entry name" value="UBIQUITIN-LIKE PROTEASE FAMILY PROFILE DOMAIN-CONTAINING PROTEIN"/>
    <property type="match status" value="1"/>
</dbReference>
<protein>
    <submittedName>
        <fullName evidence="1">Uncharacterized protein</fullName>
    </submittedName>
</protein>
<sequence length="182" mass="21493">ALKDRCMKIYYSMSSSRSNRKLSSKIQKLSTMLPKYLELRKQREQTNCPVFECYQERTNLTHSKSHMLLIFPNKKAVVCKYHIIFYSYNYRHVVLLYFLIDDIPYRDSGLFVAVYTVFLSDGLDVPSCGLKVESLRIRYALLLWNYGILKARNDYVSNNEDPHRPRPKKTNIDEYAVVNTIE</sequence>
<feature type="non-terminal residue" evidence="1">
    <location>
        <position position="1"/>
    </location>
</feature>
<accession>A0A6N2BV66</accession>
<dbReference type="EMBL" id="RXGB01001472">
    <property type="protein sequence ID" value="TMW98794.1"/>
    <property type="molecule type" value="Genomic_DNA"/>
</dbReference>